<dbReference type="SUPFAM" id="SSF56112">
    <property type="entry name" value="Protein kinase-like (PK-like)"/>
    <property type="match status" value="1"/>
</dbReference>
<comment type="caution">
    <text evidence="2">The sequence shown here is derived from an EMBL/GenBank/DDBJ whole genome shotgun (WGS) entry which is preliminary data.</text>
</comment>
<dbReference type="EMBL" id="PYXZ01000008">
    <property type="protein sequence ID" value="PUA79838.1"/>
    <property type="molecule type" value="Genomic_DNA"/>
</dbReference>
<reference evidence="2 3" key="1">
    <citation type="submission" date="2018-03" db="EMBL/GenBank/DDBJ databases">
        <authorList>
            <person name="Keele B.F."/>
        </authorList>
    </citation>
    <scope>NUCLEOTIDE SEQUENCE [LARGE SCALE GENOMIC DNA]</scope>
    <source>
        <strain evidence="2 3">IB-3</strain>
    </source>
</reference>
<feature type="domain" description="Aminoglycoside phosphotransferase" evidence="1">
    <location>
        <begin position="167"/>
        <end position="360"/>
    </location>
</feature>
<keyword evidence="3" id="KW-1185">Reference proteome</keyword>
<dbReference type="Pfam" id="PF01636">
    <property type="entry name" value="APH"/>
    <property type="match status" value="1"/>
</dbReference>
<evidence type="ECO:0000259" key="1">
    <source>
        <dbReference type="Pfam" id="PF01636"/>
    </source>
</evidence>
<protein>
    <recommendedName>
        <fullName evidence="1">Aminoglycoside phosphotransferase domain-containing protein</fullName>
    </recommendedName>
</protein>
<dbReference type="OrthoDB" id="101887at2"/>
<organism evidence="2 3">
    <name type="scientific">Nocardioides currus</name>
    <dbReference type="NCBI Taxonomy" id="2133958"/>
    <lineage>
        <taxon>Bacteria</taxon>
        <taxon>Bacillati</taxon>
        <taxon>Actinomycetota</taxon>
        <taxon>Actinomycetes</taxon>
        <taxon>Propionibacteriales</taxon>
        <taxon>Nocardioidaceae</taxon>
        <taxon>Nocardioides</taxon>
    </lineage>
</organism>
<gene>
    <name evidence="2" type="ORF">C7S10_17385</name>
</gene>
<evidence type="ECO:0000313" key="2">
    <source>
        <dbReference type="EMBL" id="PUA79838.1"/>
    </source>
</evidence>
<dbReference type="Proteomes" id="UP000244867">
    <property type="component" value="Unassembled WGS sequence"/>
</dbReference>
<dbReference type="Gene3D" id="3.90.1200.10">
    <property type="match status" value="1"/>
</dbReference>
<dbReference type="AlphaFoldDB" id="A0A2R7YU02"/>
<evidence type="ECO:0000313" key="3">
    <source>
        <dbReference type="Proteomes" id="UP000244867"/>
    </source>
</evidence>
<name>A0A2R7YU02_9ACTN</name>
<proteinExistence type="predicted"/>
<accession>A0A2R7YU02</accession>
<dbReference type="InterPro" id="IPR011009">
    <property type="entry name" value="Kinase-like_dom_sf"/>
</dbReference>
<sequence length="418" mass="45317">MTEVHHVALLHDGGVLVDETGALPSFVHQDDSPGSSLAVSLRLVGADVLVSPTARLDDGGRVQLVGVRHGDPAGTFVTPDRLADPALAAVVATAVTELDPARTPPGRPAWFRPGWFDEVEAWIDSVLEGSGRRRTHPIEAVKMWSISAVARVRTDAGDLWLKAPCEHFRAEARVHPTVARLFPDLVPSLVAVEEEQGWLLMEPLVGAEDEDRADGAGLEVATVWARTQVDAVAHVDELVAGGCRVRGVEETLAAFHDLLDHSTELPLLTPEELETVRTSGVDAVVREFWAAGIPDTLSHGDLHLGNVAWDGTSLRIFDWTDGCVSHPFLDASHLAHFTRSRPGDQGLEATYAEQWRAAYPDADVDRVLELAPFVDLVFQAVTFDDIASTTEPMSRWELGGVVADLLRTLSTHEALRSD</sequence>
<dbReference type="RefSeq" id="WP_108345703.1">
    <property type="nucleotide sequence ID" value="NZ_PYXZ01000008.1"/>
</dbReference>
<dbReference type="InterPro" id="IPR002575">
    <property type="entry name" value="Aminoglycoside_PTrfase"/>
</dbReference>